<dbReference type="EMBL" id="UINC01064020">
    <property type="protein sequence ID" value="SVB92270.1"/>
    <property type="molecule type" value="Genomic_DNA"/>
</dbReference>
<dbReference type="PANTHER" id="PTHR24096:SF323">
    <property type="entry name" value="BLR3536 PROTEIN"/>
    <property type="match status" value="1"/>
</dbReference>
<feature type="domain" description="AMP-dependent synthetase/ligase" evidence="1">
    <location>
        <begin position="2"/>
        <end position="277"/>
    </location>
</feature>
<dbReference type="Pfam" id="PF00501">
    <property type="entry name" value="AMP-binding"/>
    <property type="match status" value="1"/>
</dbReference>
<accession>A0A382HY39</accession>
<dbReference type="AlphaFoldDB" id="A0A382HY39"/>
<feature type="non-terminal residue" evidence="2">
    <location>
        <position position="279"/>
    </location>
</feature>
<organism evidence="2">
    <name type="scientific">marine metagenome</name>
    <dbReference type="NCBI Taxonomy" id="408172"/>
    <lineage>
        <taxon>unclassified sequences</taxon>
        <taxon>metagenomes</taxon>
        <taxon>ecological metagenomes</taxon>
    </lineage>
</organism>
<reference evidence="2" key="1">
    <citation type="submission" date="2018-05" db="EMBL/GenBank/DDBJ databases">
        <authorList>
            <person name="Lanie J.A."/>
            <person name="Ng W.-L."/>
            <person name="Kazmierczak K.M."/>
            <person name="Andrzejewski T.M."/>
            <person name="Davidsen T.M."/>
            <person name="Wayne K.J."/>
            <person name="Tettelin H."/>
            <person name="Glass J.I."/>
            <person name="Rusch D."/>
            <person name="Podicherti R."/>
            <person name="Tsui H.-C.T."/>
            <person name="Winkler M.E."/>
        </authorList>
    </citation>
    <scope>NUCLEOTIDE SEQUENCE</scope>
</reference>
<sequence length="279" mass="31722">MDQLSNQTAHLFRKWQLQICDGIAILLDNDLHYMTICWAAQRSGLYYTPISTLFQNSEINYILDNSDAKLLITKQTILDRIQLQLPAQLKVITLDSGRYAHWQTEIRGLSTDPVTDEVEGSEMVYSSGTTGKPKGVRFDLAMNPPGTVTELTKKRIQLHQVDDTVRYLSTAPLYHSAPLRYNLMVSRLGGTSTIMEKFSAEDALRLIQEEKITHSQWVPTMFVRLLALPEAIRHSYETSSLRFVIHAAAPCPIHIKEKMISWWGPILYEYYSGTEANGS</sequence>
<dbReference type="Gene3D" id="3.40.50.12780">
    <property type="entry name" value="N-terminal domain of ligase-like"/>
    <property type="match status" value="1"/>
</dbReference>
<gene>
    <name evidence="2" type="ORF">METZ01_LOCUS245124</name>
</gene>
<evidence type="ECO:0000259" key="1">
    <source>
        <dbReference type="Pfam" id="PF00501"/>
    </source>
</evidence>
<dbReference type="GO" id="GO:0016405">
    <property type="term" value="F:CoA-ligase activity"/>
    <property type="evidence" value="ECO:0007669"/>
    <property type="project" value="TreeGrafter"/>
</dbReference>
<proteinExistence type="predicted"/>
<dbReference type="InterPro" id="IPR042099">
    <property type="entry name" value="ANL_N_sf"/>
</dbReference>
<dbReference type="InterPro" id="IPR000873">
    <property type="entry name" value="AMP-dep_synth/lig_dom"/>
</dbReference>
<dbReference type="InterPro" id="IPR020845">
    <property type="entry name" value="AMP-binding_CS"/>
</dbReference>
<name>A0A382HY39_9ZZZZ</name>
<dbReference type="SUPFAM" id="SSF56801">
    <property type="entry name" value="Acetyl-CoA synthetase-like"/>
    <property type="match status" value="1"/>
</dbReference>
<evidence type="ECO:0000313" key="2">
    <source>
        <dbReference type="EMBL" id="SVB92270.1"/>
    </source>
</evidence>
<dbReference type="PROSITE" id="PS00455">
    <property type="entry name" value="AMP_BINDING"/>
    <property type="match status" value="1"/>
</dbReference>
<dbReference type="PANTHER" id="PTHR24096">
    <property type="entry name" value="LONG-CHAIN-FATTY-ACID--COA LIGASE"/>
    <property type="match status" value="1"/>
</dbReference>
<protein>
    <recommendedName>
        <fullName evidence="1">AMP-dependent synthetase/ligase domain-containing protein</fullName>
    </recommendedName>
</protein>